<feature type="region of interest" description="Disordered" evidence="1">
    <location>
        <begin position="107"/>
        <end position="134"/>
    </location>
</feature>
<reference evidence="2" key="1">
    <citation type="journal article" date="2023" name="Science">
        <title>Genome structures resolve the early diversification of teleost fishes.</title>
        <authorList>
            <person name="Parey E."/>
            <person name="Louis A."/>
            <person name="Montfort J."/>
            <person name="Bouchez O."/>
            <person name="Roques C."/>
            <person name="Iampietro C."/>
            <person name="Lluch J."/>
            <person name="Castinel A."/>
            <person name="Donnadieu C."/>
            <person name="Desvignes T."/>
            <person name="Floi Bucao C."/>
            <person name="Jouanno E."/>
            <person name="Wen M."/>
            <person name="Mejri S."/>
            <person name="Dirks R."/>
            <person name="Jansen H."/>
            <person name="Henkel C."/>
            <person name="Chen W.J."/>
            <person name="Zahm M."/>
            <person name="Cabau C."/>
            <person name="Klopp C."/>
            <person name="Thompson A.W."/>
            <person name="Robinson-Rechavi M."/>
            <person name="Braasch I."/>
            <person name="Lecointre G."/>
            <person name="Bobe J."/>
            <person name="Postlethwait J.H."/>
            <person name="Berthelot C."/>
            <person name="Roest Crollius H."/>
            <person name="Guiguen Y."/>
        </authorList>
    </citation>
    <scope>NUCLEOTIDE SEQUENCE</scope>
    <source>
        <strain evidence="2">WJC10195</strain>
    </source>
</reference>
<organism evidence="2 3">
    <name type="scientific">Synaphobranchus kaupii</name>
    <name type="common">Kaup's arrowtooth eel</name>
    <dbReference type="NCBI Taxonomy" id="118154"/>
    <lineage>
        <taxon>Eukaryota</taxon>
        <taxon>Metazoa</taxon>
        <taxon>Chordata</taxon>
        <taxon>Craniata</taxon>
        <taxon>Vertebrata</taxon>
        <taxon>Euteleostomi</taxon>
        <taxon>Actinopterygii</taxon>
        <taxon>Neopterygii</taxon>
        <taxon>Teleostei</taxon>
        <taxon>Anguilliformes</taxon>
        <taxon>Synaphobranchidae</taxon>
        <taxon>Synaphobranchus</taxon>
    </lineage>
</organism>
<evidence type="ECO:0000256" key="1">
    <source>
        <dbReference type="SAM" id="MobiDB-lite"/>
    </source>
</evidence>
<evidence type="ECO:0000313" key="2">
    <source>
        <dbReference type="EMBL" id="KAJ8361567.1"/>
    </source>
</evidence>
<feature type="compositionally biased region" description="Polar residues" evidence="1">
    <location>
        <begin position="112"/>
        <end position="121"/>
    </location>
</feature>
<dbReference type="AlphaFoldDB" id="A0A9Q1FM55"/>
<accession>A0A9Q1FM55</accession>
<protein>
    <submittedName>
        <fullName evidence="2">Uncharacterized protein</fullName>
    </submittedName>
</protein>
<dbReference type="EMBL" id="JAINUF010000005">
    <property type="protein sequence ID" value="KAJ8361567.1"/>
    <property type="molecule type" value="Genomic_DNA"/>
</dbReference>
<name>A0A9Q1FM55_SYNKA</name>
<keyword evidence="3" id="KW-1185">Reference proteome</keyword>
<sequence>MGTSGGKEVRSEEYRDTARAFSVDRRGAFCDGVKTVPFGAPGRAPPPADHMTGEAKRYGGAATPARFFFFKSPPSAQLGPDTAACAAESGRELNGVAVERSSPLAREDLSVSRLSSHNKSPALSRGRGEGRVREKTNDLQAFEVLWQLRRAPRC</sequence>
<proteinExistence type="predicted"/>
<evidence type="ECO:0000313" key="3">
    <source>
        <dbReference type="Proteomes" id="UP001152622"/>
    </source>
</evidence>
<dbReference type="Proteomes" id="UP001152622">
    <property type="component" value="Chromosome 5"/>
</dbReference>
<comment type="caution">
    <text evidence="2">The sequence shown here is derived from an EMBL/GenBank/DDBJ whole genome shotgun (WGS) entry which is preliminary data.</text>
</comment>
<gene>
    <name evidence="2" type="ORF">SKAU_G00180920</name>
</gene>